<comment type="catalytic activity">
    <reaction evidence="6">
        <text>L-lysyl-[protein] + 3 S-adenosyl-L-methionine = N(6),N(6),N(6)-trimethyl-L-lysyl-[protein] + 3 S-adenosyl-L-homocysteine + 3 H(+)</text>
        <dbReference type="Rhea" id="RHEA:54192"/>
        <dbReference type="Rhea" id="RHEA-COMP:9752"/>
        <dbReference type="Rhea" id="RHEA-COMP:13826"/>
        <dbReference type="ChEBI" id="CHEBI:15378"/>
        <dbReference type="ChEBI" id="CHEBI:29969"/>
        <dbReference type="ChEBI" id="CHEBI:57856"/>
        <dbReference type="ChEBI" id="CHEBI:59789"/>
        <dbReference type="ChEBI" id="CHEBI:61961"/>
    </reaction>
</comment>
<comment type="similarity">
    <text evidence="1 6">Belongs to the methyltransferase superfamily. PrmA family.</text>
</comment>
<feature type="binding site" evidence="6">
    <location>
        <position position="150"/>
    </location>
    <ligand>
        <name>S-adenosyl-L-methionine</name>
        <dbReference type="ChEBI" id="CHEBI:59789"/>
    </ligand>
</feature>
<feature type="binding site" evidence="6">
    <location>
        <position position="172"/>
    </location>
    <ligand>
        <name>S-adenosyl-L-methionine</name>
        <dbReference type="ChEBI" id="CHEBI:59789"/>
    </ligand>
</feature>
<keyword evidence="7" id="KW-0687">Ribonucleoprotein</keyword>
<evidence type="ECO:0000313" key="7">
    <source>
        <dbReference type="EMBL" id="MBB2145226.1"/>
    </source>
</evidence>
<accession>A0A923DY71</accession>
<dbReference type="GO" id="GO:0005840">
    <property type="term" value="C:ribosome"/>
    <property type="evidence" value="ECO:0007669"/>
    <property type="project" value="UniProtKB-KW"/>
</dbReference>
<dbReference type="Gene3D" id="3.40.50.150">
    <property type="entry name" value="Vaccinia Virus protein VP39"/>
    <property type="match status" value="1"/>
</dbReference>
<comment type="subcellular location">
    <subcellularLocation>
        <location evidence="6">Cytoplasm</location>
    </subcellularLocation>
</comment>
<comment type="function">
    <text evidence="6">Methylates ribosomal protein L11.</text>
</comment>
<dbReference type="PANTHER" id="PTHR43648">
    <property type="entry name" value="ELECTRON TRANSFER FLAVOPROTEIN BETA SUBUNIT LYSINE METHYLTRANSFERASE"/>
    <property type="match status" value="1"/>
</dbReference>
<keyword evidence="5 6" id="KW-0949">S-adenosyl-L-methionine</keyword>
<dbReference type="InterPro" id="IPR029063">
    <property type="entry name" value="SAM-dependent_MTases_sf"/>
</dbReference>
<dbReference type="HAMAP" id="MF_00735">
    <property type="entry name" value="Methyltr_PrmA"/>
    <property type="match status" value="1"/>
</dbReference>
<dbReference type="NCBIfam" id="NF001785">
    <property type="entry name" value="PRK00517.2-2"/>
    <property type="match status" value="1"/>
</dbReference>
<dbReference type="GO" id="GO:0008276">
    <property type="term" value="F:protein methyltransferase activity"/>
    <property type="evidence" value="ECO:0007669"/>
    <property type="project" value="UniProtKB-UniRule"/>
</dbReference>
<organism evidence="7 8">
    <name type="scientific">Pedobacter planticolens</name>
    <dbReference type="NCBI Taxonomy" id="2679964"/>
    <lineage>
        <taxon>Bacteria</taxon>
        <taxon>Pseudomonadati</taxon>
        <taxon>Bacteroidota</taxon>
        <taxon>Sphingobacteriia</taxon>
        <taxon>Sphingobacteriales</taxon>
        <taxon>Sphingobacteriaceae</taxon>
        <taxon>Pedobacter</taxon>
    </lineage>
</organism>
<dbReference type="Proteomes" id="UP000601055">
    <property type="component" value="Unassembled WGS sequence"/>
</dbReference>
<protein>
    <recommendedName>
        <fullName evidence="6">Ribosomal protein L11 methyltransferase</fullName>
        <shortName evidence="6">L11 Mtase</shortName>
        <ecNumber evidence="6">2.1.1.-</ecNumber>
    </recommendedName>
</protein>
<dbReference type="RefSeq" id="WP_182921882.1">
    <property type="nucleotide sequence ID" value="NZ_WNXD01000001.1"/>
</dbReference>
<evidence type="ECO:0000256" key="6">
    <source>
        <dbReference type="HAMAP-Rule" id="MF_00735"/>
    </source>
</evidence>
<feature type="binding site" evidence="6">
    <location>
        <position position="129"/>
    </location>
    <ligand>
        <name>S-adenosyl-L-methionine</name>
        <dbReference type="ChEBI" id="CHEBI:59789"/>
    </ligand>
</feature>
<name>A0A923DY71_9SPHI</name>
<dbReference type="InterPro" id="IPR004498">
    <property type="entry name" value="Ribosomal_PrmA_MeTrfase"/>
</dbReference>
<dbReference type="Pfam" id="PF06325">
    <property type="entry name" value="PrmA"/>
    <property type="match status" value="1"/>
</dbReference>
<evidence type="ECO:0000313" key="8">
    <source>
        <dbReference type="Proteomes" id="UP000601055"/>
    </source>
</evidence>
<dbReference type="AlphaFoldDB" id="A0A923DY71"/>
<reference evidence="7" key="1">
    <citation type="submission" date="2019-11" db="EMBL/GenBank/DDBJ databases">
        <title>Description of Pedobacter sp. LMG 31464T.</title>
        <authorList>
            <person name="Carlier A."/>
            <person name="Qi S."/>
            <person name="Vandamme P."/>
        </authorList>
    </citation>
    <scope>NUCLEOTIDE SEQUENCE</scope>
    <source>
        <strain evidence="7">LMG 31464</strain>
    </source>
</reference>
<comment type="caution">
    <text evidence="7">The sequence shown here is derived from an EMBL/GenBank/DDBJ whole genome shotgun (WGS) entry which is preliminary data.</text>
</comment>
<keyword evidence="2 6" id="KW-0963">Cytoplasm</keyword>
<dbReference type="SUPFAM" id="SSF53335">
    <property type="entry name" value="S-adenosyl-L-methionine-dependent methyltransferases"/>
    <property type="match status" value="1"/>
</dbReference>
<dbReference type="CDD" id="cd02440">
    <property type="entry name" value="AdoMet_MTases"/>
    <property type="match status" value="1"/>
</dbReference>
<gene>
    <name evidence="6 7" type="primary">prmA</name>
    <name evidence="7" type="ORF">GM921_07010</name>
</gene>
<evidence type="ECO:0000256" key="3">
    <source>
        <dbReference type="ARBA" id="ARBA00022603"/>
    </source>
</evidence>
<dbReference type="InterPro" id="IPR050078">
    <property type="entry name" value="Ribosomal_L11_MeTrfase_PrmA"/>
</dbReference>
<evidence type="ECO:0000256" key="1">
    <source>
        <dbReference type="ARBA" id="ARBA00009741"/>
    </source>
</evidence>
<evidence type="ECO:0000256" key="5">
    <source>
        <dbReference type="ARBA" id="ARBA00022691"/>
    </source>
</evidence>
<evidence type="ECO:0000256" key="4">
    <source>
        <dbReference type="ARBA" id="ARBA00022679"/>
    </source>
</evidence>
<evidence type="ECO:0000256" key="2">
    <source>
        <dbReference type="ARBA" id="ARBA00022490"/>
    </source>
</evidence>
<dbReference type="GO" id="GO:0005737">
    <property type="term" value="C:cytoplasm"/>
    <property type="evidence" value="ECO:0007669"/>
    <property type="project" value="UniProtKB-SubCell"/>
</dbReference>
<sequence length="279" mass="31716">MEYKKVAFNFKDIQEYQHDILIAELAEIGFDTFEDTANGFDAFIIANQFKETALNEVLIGFGDELQYTYEVIAIEPQNWNEEWEKNFSPLIINEDCYVRATFHEHHPQYKYEIVIDPKMAFGTGHHQTTTMMMLYILEADMQDKVVLDMGAGTGILGILASKRGAKEIVAIDNDEVCYRSAIENATLNEITNLTSLCGSKETIPSVDFDIILANINRNILLDQISSYASVLKEKGTIFFSGFYEDPDLDMIKAHCAKFNLTYVDHKKIGDWVAAQFLKG</sequence>
<keyword evidence="3 6" id="KW-0489">Methyltransferase</keyword>
<dbReference type="GO" id="GO:0032259">
    <property type="term" value="P:methylation"/>
    <property type="evidence" value="ECO:0007669"/>
    <property type="project" value="UniProtKB-KW"/>
</dbReference>
<keyword evidence="7" id="KW-0689">Ribosomal protein</keyword>
<dbReference type="PANTHER" id="PTHR43648:SF1">
    <property type="entry name" value="ELECTRON TRANSFER FLAVOPROTEIN BETA SUBUNIT LYSINE METHYLTRANSFERASE"/>
    <property type="match status" value="1"/>
</dbReference>
<keyword evidence="8" id="KW-1185">Reference proteome</keyword>
<proteinExistence type="inferred from homology"/>
<feature type="binding site" evidence="6">
    <location>
        <position position="214"/>
    </location>
    <ligand>
        <name>S-adenosyl-L-methionine</name>
        <dbReference type="ChEBI" id="CHEBI:59789"/>
    </ligand>
</feature>
<keyword evidence="4 6" id="KW-0808">Transferase</keyword>
<dbReference type="EMBL" id="WNXD01000001">
    <property type="protein sequence ID" value="MBB2145226.1"/>
    <property type="molecule type" value="Genomic_DNA"/>
</dbReference>
<dbReference type="EC" id="2.1.1.-" evidence="6"/>